<dbReference type="EMBL" id="GGFK01015414">
    <property type="protein sequence ID" value="MBW48735.1"/>
    <property type="molecule type" value="Transcribed_RNA"/>
</dbReference>
<accession>A0A2M4B6P9</accession>
<sequence length="72" mass="7870">MHQQSLGASPGRACVCALSVSAFRCGGGARRVAHPSEHTPQQSALDLRRPCFISRLHPPSTCRKWRHTMTCA</sequence>
<name>A0A2M4B6P9_9DIPT</name>
<reference evidence="1" key="1">
    <citation type="submission" date="2018-01" db="EMBL/GenBank/DDBJ databases">
        <title>An insight into the sialome of Amazonian anophelines.</title>
        <authorList>
            <person name="Ribeiro J.M."/>
            <person name="Scarpassa V."/>
            <person name="Calvo E."/>
        </authorList>
    </citation>
    <scope>NUCLEOTIDE SEQUENCE</scope>
    <source>
        <tissue evidence="1">Salivary glands</tissue>
    </source>
</reference>
<protein>
    <submittedName>
        <fullName evidence="1">Putative secreted protein</fullName>
    </submittedName>
</protein>
<organism evidence="1">
    <name type="scientific">Anopheles triannulatus</name>
    <dbReference type="NCBI Taxonomy" id="58253"/>
    <lineage>
        <taxon>Eukaryota</taxon>
        <taxon>Metazoa</taxon>
        <taxon>Ecdysozoa</taxon>
        <taxon>Arthropoda</taxon>
        <taxon>Hexapoda</taxon>
        <taxon>Insecta</taxon>
        <taxon>Pterygota</taxon>
        <taxon>Neoptera</taxon>
        <taxon>Endopterygota</taxon>
        <taxon>Diptera</taxon>
        <taxon>Nematocera</taxon>
        <taxon>Culicoidea</taxon>
        <taxon>Culicidae</taxon>
        <taxon>Anophelinae</taxon>
        <taxon>Anopheles</taxon>
    </lineage>
</organism>
<dbReference type="AlphaFoldDB" id="A0A2M4B6P9"/>
<evidence type="ECO:0000313" key="1">
    <source>
        <dbReference type="EMBL" id="MBW48735.1"/>
    </source>
</evidence>
<proteinExistence type="predicted"/>